<gene>
    <name evidence="1" type="ordered locus">P9211_14851</name>
</gene>
<name>A9BC54_PROM4</name>
<sequence>MRILQWSEFNSCIKSISNSCMDNQFSGVYGFPRGGLCLAVALSHSMNIPLLKEMQPGCLVVDDVYETGKTLNRALTIPNTTTFVWHSKVQPTWWNAVELSHADEWLVFPWENKDQAEADMKAYKISRGLAL</sequence>
<dbReference type="STRING" id="93059.P9211_14851"/>
<dbReference type="Proteomes" id="UP000000788">
    <property type="component" value="Chromosome"/>
</dbReference>
<evidence type="ECO:0000313" key="2">
    <source>
        <dbReference type="Proteomes" id="UP000000788"/>
    </source>
</evidence>
<reference evidence="1 2" key="1">
    <citation type="journal article" date="2007" name="PLoS Genet.">
        <title>Patterns and implications of gene gain and loss in the evolution of Prochlorococcus.</title>
        <authorList>
            <person name="Kettler G.C."/>
            <person name="Martiny A.C."/>
            <person name="Huang K."/>
            <person name="Zucker J."/>
            <person name="Coleman M.L."/>
            <person name="Rodrigue S."/>
            <person name="Chen F."/>
            <person name="Lapidus A."/>
            <person name="Ferriera S."/>
            <person name="Johnson J."/>
            <person name="Steglich C."/>
            <person name="Church G.M."/>
            <person name="Richardson P."/>
            <person name="Chisholm S.W."/>
        </authorList>
    </citation>
    <scope>NUCLEOTIDE SEQUENCE [LARGE SCALE GENOMIC DNA]</scope>
    <source>
        <strain evidence="2">MIT 9211</strain>
    </source>
</reference>
<dbReference type="Gene3D" id="3.40.50.2020">
    <property type="match status" value="1"/>
</dbReference>
<dbReference type="InterPro" id="IPR029057">
    <property type="entry name" value="PRTase-like"/>
</dbReference>
<keyword evidence="1" id="KW-0328">Glycosyltransferase</keyword>
<proteinExistence type="predicted"/>
<dbReference type="InterPro" id="IPR000836">
    <property type="entry name" value="PRTase_dom"/>
</dbReference>
<keyword evidence="2" id="KW-1185">Reference proteome</keyword>
<dbReference type="CDD" id="cd06223">
    <property type="entry name" value="PRTases_typeI"/>
    <property type="match status" value="1"/>
</dbReference>
<dbReference type="SUPFAM" id="SSF53271">
    <property type="entry name" value="PRTase-like"/>
    <property type="match status" value="1"/>
</dbReference>
<keyword evidence="1" id="KW-0808">Transferase</keyword>
<protein>
    <submittedName>
        <fullName evidence="1">Putative purine phosphoribosyltransferase</fullName>
        <ecNumber evidence="1">2.4.2.22</ecNumber>
    </submittedName>
</protein>
<dbReference type="GO" id="GO:0000310">
    <property type="term" value="F:xanthine phosphoribosyltransferase activity"/>
    <property type="evidence" value="ECO:0007669"/>
    <property type="project" value="UniProtKB-EC"/>
</dbReference>
<dbReference type="HOGENOM" id="CLU_1814108_0_0_3"/>
<dbReference type="OrthoDB" id="557849at2"/>
<dbReference type="EC" id="2.4.2.22" evidence="1"/>
<dbReference type="eggNOG" id="COG2236">
    <property type="taxonomic scope" value="Bacteria"/>
</dbReference>
<evidence type="ECO:0000313" key="1">
    <source>
        <dbReference type="EMBL" id="ABX09416.1"/>
    </source>
</evidence>
<dbReference type="KEGG" id="pmj:P9211_14851"/>
<dbReference type="AlphaFoldDB" id="A9BC54"/>
<accession>A9BC54</accession>
<dbReference type="EMBL" id="CP000878">
    <property type="protein sequence ID" value="ABX09416.1"/>
    <property type="molecule type" value="Genomic_DNA"/>
</dbReference>
<organism evidence="1 2">
    <name type="scientific">Prochlorococcus marinus (strain MIT 9211)</name>
    <dbReference type="NCBI Taxonomy" id="93059"/>
    <lineage>
        <taxon>Bacteria</taxon>
        <taxon>Bacillati</taxon>
        <taxon>Cyanobacteriota</taxon>
        <taxon>Cyanophyceae</taxon>
        <taxon>Synechococcales</taxon>
        <taxon>Prochlorococcaceae</taxon>
        <taxon>Prochlorococcus</taxon>
    </lineage>
</organism>